<evidence type="ECO:0000256" key="5">
    <source>
        <dbReference type="ARBA" id="ARBA00023049"/>
    </source>
</evidence>
<keyword evidence="3" id="KW-0378">Hydrolase</keyword>
<dbReference type="STRING" id="218672.SAMN04489759_11144"/>
<keyword evidence="2" id="KW-0479">Metal-binding</keyword>
<keyword evidence="8" id="KW-0548">Nucleotidyltransferase</keyword>
<dbReference type="GO" id="GO:0016779">
    <property type="term" value="F:nucleotidyltransferase activity"/>
    <property type="evidence" value="ECO:0007669"/>
    <property type="project" value="UniProtKB-KW"/>
</dbReference>
<dbReference type="EMBL" id="FNBP01000011">
    <property type="protein sequence ID" value="SDG73586.1"/>
    <property type="molecule type" value="Genomic_DNA"/>
</dbReference>
<keyword evidence="9" id="KW-1185">Reference proteome</keyword>
<dbReference type="Pfam" id="PF14464">
    <property type="entry name" value="Prok-JAB"/>
    <property type="match status" value="1"/>
</dbReference>
<keyword evidence="4" id="KW-0862">Zinc</keyword>
<evidence type="ECO:0000313" key="9">
    <source>
        <dbReference type="Proteomes" id="UP000199399"/>
    </source>
</evidence>
<dbReference type="AlphaFoldDB" id="A0A1G7WNT0"/>
<dbReference type="OrthoDB" id="7848394at2"/>
<feature type="domain" description="THIF-type NAD/FAD binding fold" evidence="6">
    <location>
        <begin position="370"/>
        <end position="483"/>
    </location>
</feature>
<dbReference type="SUPFAM" id="SSF69572">
    <property type="entry name" value="Activating enzymes of the ubiquitin-like proteins"/>
    <property type="match status" value="1"/>
</dbReference>
<dbReference type="InterPro" id="IPR028090">
    <property type="entry name" value="JAB_dom_prok"/>
</dbReference>
<name>A0A1G7WNT0_9RHOB</name>
<evidence type="ECO:0000256" key="2">
    <source>
        <dbReference type="ARBA" id="ARBA00022723"/>
    </source>
</evidence>
<keyword evidence="5" id="KW-0482">Metalloprotease</keyword>
<sequence length="761" mass="81516">MDVEAWLTASFDEVIEVDDLTSSAASTFARFVDRHAAELAAVLALRRGGAGELVELTFRTGRPQQSVVPIRRTERIGVRFAGGDTMPFVYVLRSDFPDTAHQNLTAEGSPRAICIDNRSWAEARLTWTPAELVHRILAWFRRAAEGALHDARQPVDPLMFGTGYNIIMSRALIDNANTQDLVAVPDDTGTLMRVVPRSQLEGRTLALPLTVAAYRVLPAQMVRLSFAPGNLGSLADLLTVRGIDLFADLRTRLAGWLNDAQTNAARINSCLAVIVEMPIASPDGTQQGTDMRAFVTAEKVGDLAVALGIAHKVESRDQGGAAGFVPALTAGAVDEAALIAMAVLPVEVHATFDRDLATRLAGRTIPDERQAVIVGGGAIGAHVAPCLAREGRFCWTVIDDDVLLPHNLARHVGFGGDVTRRKSELLAGALASILDDEDTVATAITAQIGVEGQRNDDVDRALDDADIIVDASASLLAERFLSDHHSKARRFSIFFSPAGDAAVLLAEPKDRSVTLRDLEAQYLGHIVREEALAGHLETPVRTFAYTGACRAITNLIPESRVMALSGLVAEGLGRAADSDDGVIRIWSLGAGGEVRHVSYPAEDVRRFDVDGWQVALDGGLRSRIAAMRDDCLPNETGGILLGVVDIPARKIHLADAAKAPADSIGSPTGFVRGTGGVQQMIDRSMAETQGQLRYVGEWHSHPPLAGVMPSVTDLSQINWLATIFDMDTLPGLMLIAGQAELAVVFMRRNKEPSPLADGSGQ</sequence>
<keyword evidence="8" id="KW-0808">Transferase</keyword>
<dbReference type="RefSeq" id="WP_093743717.1">
    <property type="nucleotide sequence ID" value="NZ_FNBP01000011.1"/>
</dbReference>
<evidence type="ECO:0000256" key="3">
    <source>
        <dbReference type="ARBA" id="ARBA00022801"/>
    </source>
</evidence>
<proteinExistence type="predicted"/>
<dbReference type="SUPFAM" id="SSF102712">
    <property type="entry name" value="JAB1/MPN domain"/>
    <property type="match status" value="1"/>
</dbReference>
<dbReference type="InterPro" id="IPR000594">
    <property type="entry name" value="ThiF_NAD_FAD-bd"/>
</dbReference>
<dbReference type="Pfam" id="PF00899">
    <property type="entry name" value="ThiF"/>
    <property type="match status" value="1"/>
</dbReference>
<dbReference type="Gene3D" id="3.40.140.10">
    <property type="entry name" value="Cytidine Deaminase, domain 2"/>
    <property type="match status" value="1"/>
</dbReference>
<evidence type="ECO:0000259" key="6">
    <source>
        <dbReference type="Pfam" id="PF00899"/>
    </source>
</evidence>
<dbReference type="Proteomes" id="UP000199399">
    <property type="component" value="Unassembled WGS sequence"/>
</dbReference>
<dbReference type="GO" id="GO:0046872">
    <property type="term" value="F:metal ion binding"/>
    <property type="evidence" value="ECO:0007669"/>
    <property type="project" value="UniProtKB-KW"/>
</dbReference>
<accession>A0A1G7WNT0</accession>
<organism evidence="8 9">
    <name type="scientific">Sulfitobacter delicatus</name>
    <dbReference type="NCBI Taxonomy" id="218672"/>
    <lineage>
        <taxon>Bacteria</taxon>
        <taxon>Pseudomonadati</taxon>
        <taxon>Pseudomonadota</taxon>
        <taxon>Alphaproteobacteria</taxon>
        <taxon>Rhodobacterales</taxon>
        <taxon>Roseobacteraceae</taxon>
        <taxon>Sulfitobacter</taxon>
    </lineage>
</organism>
<evidence type="ECO:0000313" key="8">
    <source>
        <dbReference type="EMBL" id="SDG73586.1"/>
    </source>
</evidence>
<dbReference type="GO" id="GO:0008237">
    <property type="term" value="F:metallopeptidase activity"/>
    <property type="evidence" value="ECO:0007669"/>
    <property type="project" value="UniProtKB-KW"/>
</dbReference>
<dbReference type="GO" id="GO:0006508">
    <property type="term" value="P:proteolysis"/>
    <property type="evidence" value="ECO:0007669"/>
    <property type="project" value="UniProtKB-KW"/>
</dbReference>
<dbReference type="Pfam" id="PF14457">
    <property type="entry name" value="Prok-E2_A"/>
    <property type="match status" value="1"/>
</dbReference>
<dbReference type="InterPro" id="IPR035985">
    <property type="entry name" value="Ubiquitin-activating_enz"/>
</dbReference>
<protein>
    <submittedName>
        <fullName evidence="8">Molybdopterin or thiamine biosynthesis adenylyltransferase</fullName>
    </submittedName>
</protein>
<evidence type="ECO:0000256" key="1">
    <source>
        <dbReference type="ARBA" id="ARBA00022670"/>
    </source>
</evidence>
<evidence type="ECO:0000259" key="7">
    <source>
        <dbReference type="Pfam" id="PF14464"/>
    </source>
</evidence>
<keyword evidence="1" id="KW-0645">Protease</keyword>
<feature type="domain" description="JAB" evidence="7">
    <location>
        <begin position="620"/>
        <end position="735"/>
    </location>
</feature>
<reference evidence="9" key="1">
    <citation type="submission" date="2016-10" db="EMBL/GenBank/DDBJ databases">
        <authorList>
            <person name="Varghese N."/>
            <person name="Submissions S."/>
        </authorList>
    </citation>
    <scope>NUCLEOTIDE SEQUENCE [LARGE SCALE GENOMIC DNA]</scope>
    <source>
        <strain evidence="9">DSM 16477</strain>
    </source>
</reference>
<evidence type="ECO:0000256" key="4">
    <source>
        <dbReference type="ARBA" id="ARBA00022833"/>
    </source>
</evidence>
<dbReference type="GO" id="GO:0008641">
    <property type="term" value="F:ubiquitin-like modifier activating enzyme activity"/>
    <property type="evidence" value="ECO:0007669"/>
    <property type="project" value="InterPro"/>
</dbReference>
<dbReference type="Gene3D" id="3.40.50.720">
    <property type="entry name" value="NAD(P)-binding Rossmann-like Domain"/>
    <property type="match status" value="1"/>
</dbReference>
<dbReference type="InterPro" id="IPR032865">
    <property type="entry name" value="Prok-E2_A"/>
</dbReference>
<gene>
    <name evidence="8" type="ORF">SAMN04489759_11144</name>
</gene>